<dbReference type="AlphaFoldDB" id="A0A8J2YQ20"/>
<gene>
    <name evidence="1" type="ORF">GCM10011611_00670</name>
</gene>
<accession>A0A8J2YQ20</accession>
<dbReference type="RefSeq" id="WP_189041255.1">
    <property type="nucleotide sequence ID" value="NZ_BMJQ01000001.1"/>
</dbReference>
<protein>
    <submittedName>
        <fullName evidence="1">Uncharacterized protein</fullName>
    </submittedName>
</protein>
<organism evidence="1 2">
    <name type="scientific">Aliidongia dinghuensis</name>
    <dbReference type="NCBI Taxonomy" id="1867774"/>
    <lineage>
        <taxon>Bacteria</taxon>
        <taxon>Pseudomonadati</taxon>
        <taxon>Pseudomonadota</taxon>
        <taxon>Alphaproteobacteria</taxon>
        <taxon>Rhodospirillales</taxon>
        <taxon>Dongiaceae</taxon>
        <taxon>Aliidongia</taxon>
    </lineage>
</organism>
<reference evidence="1" key="1">
    <citation type="journal article" date="2014" name="Int. J. Syst. Evol. Microbiol.">
        <title>Complete genome sequence of Corynebacterium casei LMG S-19264T (=DSM 44701T), isolated from a smear-ripened cheese.</title>
        <authorList>
            <consortium name="US DOE Joint Genome Institute (JGI-PGF)"/>
            <person name="Walter F."/>
            <person name="Albersmeier A."/>
            <person name="Kalinowski J."/>
            <person name="Ruckert C."/>
        </authorList>
    </citation>
    <scope>NUCLEOTIDE SEQUENCE</scope>
    <source>
        <strain evidence="1">CGMCC 1.15725</strain>
    </source>
</reference>
<dbReference type="Proteomes" id="UP000646365">
    <property type="component" value="Unassembled WGS sequence"/>
</dbReference>
<comment type="caution">
    <text evidence="1">The sequence shown here is derived from an EMBL/GenBank/DDBJ whole genome shotgun (WGS) entry which is preliminary data.</text>
</comment>
<evidence type="ECO:0000313" key="1">
    <source>
        <dbReference type="EMBL" id="GGE99003.1"/>
    </source>
</evidence>
<dbReference type="EMBL" id="BMJQ01000001">
    <property type="protein sequence ID" value="GGE99003.1"/>
    <property type="molecule type" value="Genomic_DNA"/>
</dbReference>
<sequence>MRLGIGEKAKSVIAWAVRERNTEPTVRRLTAAQLSIVAQPLTLERDKHYVQVRLKSLRIVNSRIAWKKYYGCIHTNATLADSRTGEAQFQSISTPSKLAGPDPKHADRILLKDVPVLGPVPYRGGNMTVEIGLFAVQSSDLAEPFLDVLMTMSKAAGVSFVTAAAPFVEPLKKGAERLLGLENHSTLAVGLAHGFSPVETGYYLVTDAPSHLVDGSSLRFDESFRLQFEKNDKLADYPYFVFSIEAETRRADWASIPDLRSAHDSLRALLHDPKTTSAKAEEAYTFFKRLALTSPDLVGADADTLVAEENARLQKAFGQGRAVAGRKKGFDIGPFESLGLYATPSGTA</sequence>
<evidence type="ECO:0000313" key="2">
    <source>
        <dbReference type="Proteomes" id="UP000646365"/>
    </source>
</evidence>
<reference evidence="1" key="2">
    <citation type="submission" date="2020-09" db="EMBL/GenBank/DDBJ databases">
        <authorList>
            <person name="Sun Q."/>
            <person name="Zhou Y."/>
        </authorList>
    </citation>
    <scope>NUCLEOTIDE SEQUENCE</scope>
    <source>
        <strain evidence="1">CGMCC 1.15725</strain>
    </source>
</reference>
<proteinExistence type="predicted"/>
<keyword evidence="2" id="KW-1185">Reference proteome</keyword>
<name>A0A8J2YQ20_9PROT</name>